<dbReference type="SUPFAM" id="SSF141868">
    <property type="entry name" value="EAL domain-like"/>
    <property type="match status" value="1"/>
</dbReference>
<keyword evidence="5 10" id="KW-0812">Transmembrane</keyword>
<dbReference type="Pfam" id="PF12792">
    <property type="entry name" value="CSS-motif"/>
    <property type="match status" value="1"/>
</dbReference>
<evidence type="ECO:0000256" key="1">
    <source>
        <dbReference type="ARBA" id="ARBA00004651"/>
    </source>
</evidence>
<protein>
    <recommendedName>
        <fullName evidence="2">cyclic-guanylate-specific phosphodiesterase</fullName>
        <ecNumber evidence="2">3.1.4.52</ecNumber>
    </recommendedName>
</protein>
<keyword evidence="6" id="KW-0378">Hydrolase</keyword>
<evidence type="ECO:0000256" key="9">
    <source>
        <dbReference type="ARBA" id="ARBA00034290"/>
    </source>
</evidence>
<comment type="subcellular location">
    <subcellularLocation>
        <location evidence="1">Cell membrane</location>
        <topology evidence="1">Multi-pass membrane protein</topology>
    </subcellularLocation>
</comment>
<evidence type="ECO:0000259" key="11">
    <source>
        <dbReference type="PROSITE" id="PS50883"/>
    </source>
</evidence>
<accession>A0ABW9YCJ2</accession>
<dbReference type="SMART" id="SM00052">
    <property type="entry name" value="EAL"/>
    <property type="match status" value="1"/>
</dbReference>
<evidence type="ECO:0000256" key="6">
    <source>
        <dbReference type="ARBA" id="ARBA00022801"/>
    </source>
</evidence>
<dbReference type="InterPro" id="IPR050706">
    <property type="entry name" value="Cyclic-di-GMP_PDE-like"/>
</dbReference>
<dbReference type="EMBL" id="RSEJ01000001">
    <property type="protein sequence ID" value="NBI51386.1"/>
    <property type="molecule type" value="Genomic_DNA"/>
</dbReference>
<dbReference type="Gene3D" id="3.20.20.450">
    <property type="entry name" value="EAL domain"/>
    <property type="match status" value="1"/>
</dbReference>
<dbReference type="Pfam" id="PF00563">
    <property type="entry name" value="EAL"/>
    <property type="match status" value="1"/>
</dbReference>
<comment type="catalytic activity">
    <reaction evidence="9">
        <text>3',3'-c-di-GMP + H2O = 5'-phosphoguanylyl(3'-&gt;5')guanosine + H(+)</text>
        <dbReference type="Rhea" id="RHEA:24902"/>
        <dbReference type="ChEBI" id="CHEBI:15377"/>
        <dbReference type="ChEBI" id="CHEBI:15378"/>
        <dbReference type="ChEBI" id="CHEBI:58754"/>
        <dbReference type="ChEBI" id="CHEBI:58805"/>
        <dbReference type="EC" id="3.1.4.52"/>
    </reaction>
</comment>
<keyword evidence="4" id="KW-0973">c-di-GMP</keyword>
<keyword evidence="7 10" id="KW-1133">Transmembrane helix</keyword>
<sequence>MKKTHIIKLLFFTAIIGVFFNVAWVKYQANNRSEETVAYLIDTMDKVLENVDNQLNSLSNIYLPCSEESRDKLEEMVFNSSVLQEITYIESGNILCGDRNIDTQQLLTPLQLNHITNNSQQVIYRSFSQRRHIDGVFFILPVNAGWYKVLFDIKYMRFWLKQLTDKRFLYGCMLDNLNETSYHCEQNLSSPILYSISANSNKYPYSVVTGYTNDMLVGVYLNQLPYAILVIISLSVIITLLSYAYFNWRYSLRSDIQGGINRKEFFAFYQPIVNAQTGEWQGAELLVRWLHPHGIIISPAEFIPAAEQSGQIQQITLQLLEKAAYEKKVINEISPTFYLSINVSASMIANKKYVDSLITMIKQHPSLQHDITLEFTERETFANVDIGALLAGMENLRNVGVRWALDDFGTGYAGLSTLQMLSFDTLKIDRTFVASSVTDAVSHSILGNIVEMGHKLQCSLVAEGVETAEQASHVAQLGIEFCQGYYFDRPMPFEDFIAKLELSGYNSASINTRDLCSSWKLQT</sequence>
<evidence type="ECO:0000256" key="10">
    <source>
        <dbReference type="SAM" id="Phobius"/>
    </source>
</evidence>
<dbReference type="InterPro" id="IPR001633">
    <property type="entry name" value="EAL_dom"/>
</dbReference>
<evidence type="ECO:0000313" key="13">
    <source>
        <dbReference type="Proteomes" id="UP000738517"/>
    </source>
</evidence>
<dbReference type="PANTHER" id="PTHR33121:SF79">
    <property type="entry name" value="CYCLIC DI-GMP PHOSPHODIESTERASE PDED-RELATED"/>
    <property type="match status" value="1"/>
</dbReference>
<dbReference type="Proteomes" id="UP000738517">
    <property type="component" value="Unassembled WGS sequence"/>
</dbReference>
<dbReference type="PROSITE" id="PS50883">
    <property type="entry name" value="EAL"/>
    <property type="match status" value="1"/>
</dbReference>
<feature type="transmembrane region" description="Helical" evidence="10">
    <location>
        <begin position="6"/>
        <end position="25"/>
    </location>
</feature>
<feature type="domain" description="EAL" evidence="11">
    <location>
        <begin position="249"/>
        <end position="504"/>
    </location>
</feature>
<evidence type="ECO:0000256" key="4">
    <source>
        <dbReference type="ARBA" id="ARBA00022636"/>
    </source>
</evidence>
<evidence type="ECO:0000256" key="5">
    <source>
        <dbReference type="ARBA" id="ARBA00022692"/>
    </source>
</evidence>
<dbReference type="EC" id="3.1.4.52" evidence="2"/>
<dbReference type="InterPro" id="IPR035919">
    <property type="entry name" value="EAL_sf"/>
</dbReference>
<evidence type="ECO:0000256" key="8">
    <source>
        <dbReference type="ARBA" id="ARBA00023136"/>
    </source>
</evidence>
<dbReference type="CDD" id="cd01948">
    <property type="entry name" value="EAL"/>
    <property type="match status" value="1"/>
</dbReference>
<dbReference type="InterPro" id="IPR024744">
    <property type="entry name" value="CSS-motif_dom"/>
</dbReference>
<evidence type="ECO:0000313" key="12">
    <source>
        <dbReference type="EMBL" id="NBI51386.1"/>
    </source>
</evidence>
<comment type="caution">
    <text evidence="12">The sequence shown here is derived from an EMBL/GenBank/DDBJ whole genome shotgun (WGS) entry which is preliminary data.</text>
</comment>
<keyword evidence="13" id="KW-1185">Reference proteome</keyword>
<evidence type="ECO:0000256" key="7">
    <source>
        <dbReference type="ARBA" id="ARBA00022989"/>
    </source>
</evidence>
<name>A0ABW9YCJ2_9GAMM</name>
<evidence type="ECO:0000256" key="2">
    <source>
        <dbReference type="ARBA" id="ARBA00012282"/>
    </source>
</evidence>
<feature type="transmembrane region" description="Helical" evidence="10">
    <location>
        <begin position="224"/>
        <end position="246"/>
    </location>
</feature>
<gene>
    <name evidence="12" type="ORF">EIZ48_02205</name>
</gene>
<evidence type="ECO:0000256" key="3">
    <source>
        <dbReference type="ARBA" id="ARBA00022475"/>
    </source>
</evidence>
<reference evidence="12 13" key="1">
    <citation type="journal article" date="2017" name="Int. J. Syst. Evol. Microbiol.">
        <title>Photobacterium alginatilyticum sp. nov., a marine bacterium isolated from bottom seawater.</title>
        <authorList>
            <person name="Wang X."/>
            <person name="Wang Y."/>
            <person name="Yang X."/>
            <person name="Sun H."/>
            <person name="Li B."/>
            <person name="Zhang X.H."/>
        </authorList>
    </citation>
    <scope>NUCLEOTIDE SEQUENCE [LARGE SCALE GENOMIC DNA]</scope>
    <source>
        <strain evidence="12 13">P03D4</strain>
    </source>
</reference>
<keyword evidence="8 10" id="KW-0472">Membrane</keyword>
<dbReference type="PANTHER" id="PTHR33121">
    <property type="entry name" value="CYCLIC DI-GMP PHOSPHODIESTERASE PDEF"/>
    <property type="match status" value="1"/>
</dbReference>
<organism evidence="12 13">
    <name type="scientific">Photobacterium alginatilyticum</name>
    <dbReference type="NCBI Taxonomy" id="1775171"/>
    <lineage>
        <taxon>Bacteria</taxon>
        <taxon>Pseudomonadati</taxon>
        <taxon>Pseudomonadota</taxon>
        <taxon>Gammaproteobacteria</taxon>
        <taxon>Vibrionales</taxon>
        <taxon>Vibrionaceae</taxon>
        <taxon>Photobacterium</taxon>
    </lineage>
</organism>
<dbReference type="RefSeq" id="WP_160648473.1">
    <property type="nucleotide sequence ID" value="NZ_RSEJ01000001.1"/>
</dbReference>
<proteinExistence type="predicted"/>
<keyword evidence="3" id="KW-1003">Cell membrane</keyword>